<dbReference type="EMBL" id="JASEJX010000014">
    <property type="protein sequence ID" value="KAK4516059.1"/>
    <property type="molecule type" value="Genomic_DNA"/>
</dbReference>
<dbReference type="Pfam" id="PF08649">
    <property type="entry name" value="DASH_Dad1"/>
    <property type="match status" value="1"/>
</dbReference>
<comment type="caution">
    <text evidence="2">The sequence shown here is derived from an EMBL/GenBank/DDBJ whole genome shotgun (WGS) entry which is preliminary data.</text>
</comment>
<dbReference type="InterPro" id="IPR013958">
    <property type="entry name" value="DASH_Dad1"/>
</dbReference>
<keyword evidence="3" id="KW-1185">Reference proteome</keyword>
<feature type="region of interest" description="Disordered" evidence="1">
    <location>
        <begin position="69"/>
        <end position="101"/>
    </location>
</feature>
<name>A0AAN7DG93_9FUNG</name>
<sequence length="101" mass="11477">METSRNLDAFYEERSNQLEQVKAGFDRLKVNMNAMIRNMETMNAIGSQFGASAHLWTSFHKTISRPVTTFEQQPIAKPVKGASPSLARDLDERSMGEEERL</sequence>
<dbReference type="AlphaFoldDB" id="A0AAN7DG93"/>
<dbReference type="GO" id="GO:0042729">
    <property type="term" value="C:DASH complex"/>
    <property type="evidence" value="ECO:0007669"/>
    <property type="project" value="InterPro"/>
</dbReference>
<dbReference type="Proteomes" id="UP001304243">
    <property type="component" value="Unassembled WGS sequence"/>
</dbReference>
<dbReference type="GeneID" id="89954706"/>
<protein>
    <recommendedName>
        <fullName evidence="4">DASH complex subunit DAD1</fullName>
    </recommendedName>
</protein>
<gene>
    <name evidence="2" type="ORF">ATC70_011020</name>
</gene>
<dbReference type="GO" id="GO:0072686">
    <property type="term" value="C:mitotic spindle"/>
    <property type="evidence" value="ECO:0007669"/>
    <property type="project" value="InterPro"/>
</dbReference>
<evidence type="ECO:0000256" key="1">
    <source>
        <dbReference type="SAM" id="MobiDB-lite"/>
    </source>
</evidence>
<reference evidence="2 3" key="1">
    <citation type="submission" date="2022-11" db="EMBL/GenBank/DDBJ databases">
        <title>Mucor velutinosus strain NIH1002 WGS.</title>
        <authorList>
            <person name="Subramanian P."/>
            <person name="Mullikin J.C."/>
            <person name="Segre J.A."/>
            <person name="Zelazny A.M."/>
        </authorList>
    </citation>
    <scope>NUCLEOTIDE SEQUENCE [LARGE SCALE GENOMIC DNA]</scope>
    <source>
        <strain evidence="2 3">NIH1002</strain>
    </source>
</reference>
<evidence type="ECO:0000313" key="2">
    <source>
        <dbReference type="EMBL" id="KAK4516059.1"/>
    </source>
</evidence>
<feature type="compositionally biased region" description="Basic and acidic residues" evidence="1">
    <location>
        <begin position="88"/>
        <end position="101"/>
    </location>
</feature>
<accession>A0AAN7DG93</accession>
<organism evidence="2 3">
    <name type="scientific">Mucor velutinosus</name>
    <dbReference type="NCBI Taxonomy" id="708070"/>
    <lineage>
        <taxon>Eukaryota</taxon>
        <taxon>Fungi</taxon>
        <taxon>Fungi incertae sedis</taxon>
        <taxon>Mucoromycota</taxon>
        <taxon>Mucoromycotina</taxon>
        <taxon>Mucoromycetes</taxon>
        <taxon>Mucorales</taxon>
        <taxon>Mucorineae</taxon>
        <taxon>Mucoraceae</taxon>
        <taxon>Mucor</taxon>
    </lineage>
</organism>
<evidence type="ECO:0008006" key="4">
    <source>
        <dbReference type="Google" id="ProtNLM"/>
    </source>
</evidence>
<dbReference type="RefSeq" id="XP_064682725.1">
    <property type="nucleotide sequence ID" value="XM_064830223.1"/>
</dbReference>
<evidence type="ECO:0000313" key="3">
    <source>
        <dbReference type="Proteomes" id="UP001304243"/>
    </source>
</evidence>
<proteinExistence type="predicted"/>